<sequence length="100" mass="10957">MMTSPDDIRTILQSGDRAVADAPAKGSPDYYPHRAGVLIAHLDFVFEDIQAAIIALERSRSPEGRSALARLQIRASVIGPIVAEHRAERAALLARLEKRQ</sequence>
<evidence type="ECO:0000313" key="2">
    <source>
        <dbReference type="Proteomes" id="UP000182888"/>
    </source>
</evidence>
<gene>
    <name evidence="1" type="ORF">MPL1032_10229</name>
</gene>
<reference evidence="2" key="1">
    <citation type="submission" date="2014-08" db="EMBL/GenBank/DDBJ databases">
        <authorList>
            <person name="Edwards T."/>
        </authorList>
    </citation>
    <scope>NUCLEOTIDE SEQUENCE [LARGE SCALE GENOMIC DNA]</scope>
</reference>
<dbReference type="AlphaFoldDB" id="A0A0K2VMQ0"/>
<evidence type="ECO:0000313" key="1">
    <source>
        <dbReference type="EMBL" id="CDX49170.1"/>
    </source>
</evidence>
<dbReference type="Proteomes" id="UP000182888">
    <property type="component" value="Unassembled WGS sequence"/>
</dbReference>
<protein>
    <submittedName>
        <fullName evidence="1">Uncharacterized protein</fullName>
    </submittedName>
</protein>
<proteinExistence type="predicted"/>
<accession>A0A0K2VMQ0</accession>
<dbReference type="EMBL" id="CCND01000001">
    <property type="protein sequence ID" value="CDX49170.1"/>
    <property type="molecule type" value="Genomic_DNA"/>
</dbReference>
<name>A0A0K2VMQ0_MESPL</name>
<organism evidence="1 2">
    <name type="scientific">Mesorhizobium plurifarium</name>
    <dbReference type="NCBI Taxonomy" id="69974"/>
    <lineage>
        <taxon>Bacteria</taxon>
        <taxon>Pseudomonadati</taxon>
        <taxon>Pseudomonadota</taxon>
        <taxon>Alphaproteobacteria</taxon>
        <taxon>Hyphomicrobiales</taxon>
        <taxon>Phyllobacteriaceae</taxon>
        <taxon>Mesorhizobium</taxon>
    </lineage>
</organism>